<dbReference type="InterPro" id="IPR044925">
    <property type="entry name" value="His-Me_finger_sf"/>
</dbReference>
<dbReference type="Pfam" id="PF13392">
    <property type="entry name" value="HNH_3"/>
    <property type="match status" value="1"/>
</dbReference>
<accession>A0ABY3B551</accession>
<keyword evidence="2" id="KW-0378">Hydrolase</keyword>
<reference evidence="2 3" key="1">
    <citation type="submission" date="2019-07" db="EMBL/GenBank/DDBJ databases">
        <title>Paenibacillus ottowii sp. nov. isolated from a fermentation system processing bovine manure.</title>
        <authorList>
            <person name="Velazquez L.F."/>
            <person name="Rajbanshi S."/>
            <person name="Guan S."/>
            <person name="Hinchee M."/>
            <person name="Welsh A."/>
        </authorList>
    </citation>
    <scope>NUCLEOTIDE SEQUENCE [LARGE SCALE GENOMIC DNA]</scope>
    <source>
        <strain evidence="2 3">MS2379</strain>
    </source>
</reference>
<dbReference type="Gene3D" id="3.90.75.10">
    <property type="entry name" value="Homing Intron 3 (I-ppo) Encoded Endonuclease, Chain A"/>
    <property type="match status" value="1"/>
</dbReference>
<keyword evidence="3" id="KW-1185">Reference proteome</keyword>
<keyword evidence="2" id="KW-0255">Endonuclease</keyword>
<organism evidence="2 3">
    <name type="scientific">Paenibacillus ottowii</name>
    <dbReference type="NCBI Taxonomy" id="2315729"/>
    <lineage>
        <taxon>Bacteria</taxon>
        <taxon>Bacillati</taxon>
        <taxon>Bacillota</taxon>
        <taxon>Bacilli</taxon>
        <taxon>Bacillales</taxon>
        <taxon>Paenibacillaceae</taxon>
        <taxon>Paenibacillus</taxon>
    </lineage>
</organism>
<dbReference type="SUPFAM" id="SSF54060">
    <property type="entry name" value="His-Me finger endonucleases"/>
    <property type="match status" value="1"/>
</dbReference>
<dbReference type="InterPro" id="IPR044930">
    <property type="entry name" value="Homing_endonuclease_His-Me"/>
</dbReference>
<dbReference type="RefSeq" id="WP_142613838.1">
    <property type="nucleotide sequence ID" value="NZ_VIJZ01000008.1"/>
</dbReference>
<proteinExistence type="predicted"/>
<protein>
    <submittedName>
        <fullName evidence="2">HNH endonuclease</fullName>
    </submittedName>
</protein>
<gene>
    <name evidence="2" type="ORF">FKV70_19015</name>
</gene>
<evidence type="ECO:0000313" key="2">
    <source>
        <dbReference type="EMBL" id="TQR97324.1"/>
    </source>
</evidence>
<feature type="domain" description="HNH nuclease" evidence="1">
    <location>
        <begin position="39"/>
        <end position="83"/>
    </location>
</feature>
<name>A0ABY3B551_9BACL</name>
<keyword evidence="2" id="KW-0540">Nuclease</keyword>
<comment type="caution">
    <text evidence="2">The sequence shown here is derived from an EMBL/GenBank/DDBJ whole genome shotgun (WGS) entry which is preliminary data.</text>
</comment>
<dbReference type="GO" id="GO:0004519">
    <property type="term" value="F:endonuclease activity"/>
    <property type="evidence" value="ECO:0007669"/>
    <property type="project" value="UniProtKB-KW"/>
</dbReference>
<dbReference type="Proteomes" id="UP000319219">
    <property type="component" value="Unassembled WGS sequence"/>
</dbReference>
<sequence>MRKKRLDFRIDENGCFVITSHRINGEGYGFLYYEGREQGAHRVVYKECFGEIPEGLVVRHKCDNRSCINPEHLELGTHTENMQDAVCRERNAYGERNGRAKINEETARRIKIMLRDGIKSREIRDSLGVSVKIVRAIRENRTWKHVDISA</sequence>
<evidence type="ECO:0000313" key="3">
    <source>
        <dbReference type="Proteomes" id="UP000319219"/>
    </source>
</evidence>
<evidence type="ECO:0000259" key="1">
    <source>
        <dbReference type="Pfam" id="PF13392"/>
    </source>
</evidence>
<dbReference type="EMBL" id="VIJZ01000008">
    <property type="protein sequence ID" value="TQR97324.1"/>
    <property type="molecule type" value="Genomic_DNA"/>
</dbReference>
<dbReference type="InterPro" id="IPR003615">
    <property type="entry name" value="HNH_nuc"/>
</dbReference>